<dbReference type="OrthoDB" id="7618373at2"/>
<sequence length="222" mass="24972">METLTVEQIAERIWLSIAERRLRPGMRLKEIELAEVFGVSRARVRQVLAMLERDGLVVIESNKGAVVAKPGVEDAKDIFHIRSAVEQRVLERLTGQLDAAKLVEMFEHVAKERIANNSNNQREIIKLSGGFHVMLAEMAEAEFLCGLMRDLVSRTSLITAAFRDSNKHNCGPDEHEEILLHLKNGDLEAAKKAMADHLEHVESELKLLQDRAPPKSLRDALV</sequence>
<dbReference type="GO" id="GO:0003700">
    <property type="term" value="F:DNA-binding transcription factor activity"/>
    <property type="evidence" value="ECO:0007669"/>
    <property type="project" value="InterPro"/>
</dbReference>
<reference evidence="6" key="1">
    <citation type="submission" date="2018-09" db="EMBL/GenBank/DDBJ databases">
        <title>Acidovorax cavernicola nov. sp. isolated from Gruta de las Maravillas (Aracena, Spain).</title>
        <authorList>
            <person name="Jurado V."/>
            <person name="Gutierrez-Patricio S."/>
            <person name="Gonzalez-Pimentel J.L."/>
            <person name="Miller A.Z."/>
            <person name="Laiz L."/>
            <person name="Saiz-Jimenez C."/>
        </authorList>
    </citation>
    <scope>NUCLEOTIDE SEQUENCE [LARGE SCALE GENOMIC DNA]</scope>
    <source>
        <strain evidence="6">1011MAR3C25</strain>
    </source>
</reference>
<dbReference type="InterPro" id="IPR008920">
    <property type="entry name" value="TF_FadR/GntR_C"/>
</dbReference>
<dbReference type="InterPro" id="IPR036388">
    <property type="entry name" value="WH-like_DNA-bd_sf"/>
</dbReference>
<dbReference type="PANTHER" id="PTHR43537">
    <property type="entry name" value="TRANSCRIPTIONAL REGULATOR, GNTR FAMILY"/>
    <property type="match status" value="1"/>
</dbReference>
<accession>A0A418T250</accession>
<dbReference type="InterPro" id="IPR000524">
    <property type="entry name" value="Tscrpt_reg_HTH_GntR"/>
</dbReference>
<keyword evidence="3" id="KW-0804">Transcription</keyword>
<dbReference type="Gene3D" id="1.10.10.10">
    <property type="entry name" value="Winged helix-like DNA-binding domain superfamily/Winged helix DNA-binding domain"/>
    <property type="match status" value="1"/>
</dbReference>
<dbReference type="InterPro" id="IPR036390">
    <property type="entry name" value="WH_DNA-bd_sf"/>
</dbReference>
<dbReference type="SMART" id="SM00895">
    <property type="entry name" value="FCD"/>
    <property type="match status" value="1"/>
</dbReference>
<evidence type="ECO:0000313" key="6">
    <source>
        <dbReference type="Proteomes" id="UP000284202"/>
    </source>
</evidence>
<dbReference type="GO" id="GO:0003677">
    <property type="term" value="F:DNA binding"/>
    <property type="evidence" value="ECO:0007669"/>
    <property type="project" value="UniProtKB-KW"/>
</dbReference>
<dbReference type="SUPFAM" id="SSF48008">
    <property type="entry name" value="GntR ligand-binding domain-like"/>
    <property type="match status" value="1"/>
</dbReference>
<dbReference type="Gene3D" id="1.20.120.530">
    <property type="entry name" value="GntR ligand-binding domain-like"/>
    <property type="match status" value="1"/>
</dbReference>
<dbReference type="CDD" id="cd07377">
    <property type="entry name" value="WHTH_GntR"/>
    <property type="match status" value="1"/>
</dbReference>
<dbReference type="SMART" id="SM00345">
    <property type="entry name" value="HTH_GNTR"/>
    <property type="match status" value="1"/>
</dbReference>
<keyword evidence="2" id="KW-0238">DNA-binding</keyword>
<dbReference type="Pfam" id="PF00392">
    <property type="entry name" value="GntR"/>
    <property type="match status" value="1"/>
</dbReference>
<dbReference type="AlphaFoldDB" id="A0A418T250"/>
<dbReference type="Pfam" id="PF07729">
    <property type="entry name" value="FCD"/>
    <property type="match status" value="1"/>
</dbReference>
<keyword evidence="1" id="KW-0805">Transcription regulation</keyword>
<dbReference type="PANTHER" id="PTHR43537:SF53">
    <property type="entry name" value="HTH-TYPE TRANSCRIPTIONAL REPRESSOR NANR"/>
    <property type="match status" value="1"/>
</dbReference>
<evidence type="ECO:0000256" key="3">
    <source>
        <dbReference type="ARBA" id="ARBA00023163"/>
    </source>
</evidence>
<dbReference type="EMBL" id="QZCG01000003">
    <property type="protein sequence ID" value="RJE87279.1"/>
    <property type="molecule type" value="Genomic_DNA"/>
</dbReference>
<evidence type="ECO:0000313" key="5">
    <source>
        <dbReference type="EMBL" id="RJE87279.1"/>
    </source>
</evidence>
<proteinExistence type="predicted"/>
<dbReference type="InterPro" id="IPR011711">
    <property type="entry name" value="GntR_C"/>
</dbReference>
<evidence type="ECO:0000259" key="4">
    <source>
        <dbReference type="PROSITE" id="PS50949"/>
    </source>
</evidence>
<evidence type="ECO:0000256" key="2">
    <source>
        <dbReference type="ARBA" id="ARBA00023125"/>
    </source>
</evidence>
<gene>
    <name evidence="5" type="ORF">D3P04_05960</name>
</gene>
<comment type="caution">
    <text evidence="5">The sequence shown here is derived from an EMBL/GenBank/DDBJ whole genome shotgun (WGS) entry which is preliminary data.</text>
</comment>
<name>A0A418T250_9RHOB</name>
<dbReference type="SUPFAM" id="SSF46785">
    <property type="entry name" value="Winged helix' DNA-binding domain"/>
    <property type="match status" value="1"/>
</dbReference>
<dbReference type="PRINTS" id="PR00035">
    <property type="entry name" value="HTHGNTR"/>
</dbReference>
<dbReference type="Proteomes" id="UP000284202">
    <property type="component" value="Unassembled WGS sequence"/>
</dbReference>
<evidence type="ECO:0000256" key="1">
    <source>
        <dbReference type="ARBA" id="ARBA00023015"/>
    </source>
</evidence>
<dbReference type="PROSITE" id="PS50949">
    <property type="entry name" value="HTH_GNTR"/>
    <property type="match status" value="1"/>
</dbReference>
<dbReference type="RefSeq" id="WP_119746882.1">
    <property type="nucleotide sequence ID" value="NZ_QZCG01000003.1"/>
</dbReference>
<protein>
    <submittedName>
        <fullName evidence="5">GntR family transcriptional regulator</fullName>
    </submittedName>
</protein>
<organism evidence="5 6">
    <name type="scientific">Paracoccus onubensis</name>
    <dbReference type="NCBI Taxonomy" id="1675788"/>
    <lineage>
        <taxon>Bacteria</taxon>
        <taxon>Pseudomonadati</taxon>
        <taxon>Pseudomonadota</taxon>
        <taxon>Alphaproteobacteria</taxon>
        <taxon>Rhodobacterales</taxon>
        <taxon>Paracoccaceae</taxon>
        <taxon>Paracoccus</taxon>
    </lineage>
</organism>
<feature type="domain" description="HTH gntR-type" evidence="4">
    <location>
        <begin position="3"/>
        <end position="70"/>
    </location>
</feature>
<keyword evidence="6" id="KW-1185">Reference proteome</keyword>